<dbReference type="Pfam" id="PF12833">
    <property type="entry name" value="HTH_18"/>
    <property type="match status" value="1"/>
</dbReference>
<dbReference type="SMART" id="SM00342">
    <property type="entry name" value="HTH_ARAC"/>
    <property type="match status" value="1"/>
</dbReference>
<evidence type="ECO:0000259" key="4">
    <source>
        <dbReference type="PROSITE" id="PS01124"/>
    </source>
</evidence>
<dbReference type="PROSITE" id="PS01124">
    <property type="entry name" value="HTH_ARAC_FAMILY_2"/>
    <property type="match status" value="1"/>
</dbReference>
<reference evidence="5 6" key="1">
    <citation type="submission" date="2019-03" db="EMBL/GenBank/DDBJ databases">
        <title>Genomic Encyclopedia of Type Strains, Phase IV (KMG-IV): sequencing the most valuable type-strain genomes for metagenomic binning, comparative biology and taxonomic classification.</title>
        <authorList>
            <person name="Goeker M."/>
        </authorList>
    </citation>
    <scope>NUCLEOTIDE SEQUENCE [LARGE SCALE GENOMIC DNA]</scope>
    <source>
        <strain evidence="5 6">DSM 15264</strain>
    </source>
</reference>
<gene>
    <name evidence="5" type="ORF">EV676_109139</name>
</gene>
<dbReference type="EMBL" id="SLXF01000009">
    <property type="protein sequence ID" value="TCP05053.1"/>
    <property type="molecule type" value="Genomic_DNA"/>
</dbReference>
<name>A0AA46DCG7_9BURK</name>
<keyword evidence="2 5" id="KW-0238">DNA-binding</keyword>
<dbReference type="GO" id="GO:0003700">
    <property type="term" value="F:DNA-binding transcription factor activity"/>
    <property type="evidence" value="ECO:0007669"/>
    <property type="project" value="InterPro"/>
</dbReference>
<dbReference type="PROSITE" id="PS00041">
    <property type="entry name" value="HTH_ARAC_FAMILY_1"/>
    <property type="match status" value="1"/>
</dbReference>
<evidence type="ECO:0000256" key="3">
    <source>
        <dbReference type="ARBA" id="ARBA00023163"/>
    </source>
</evidence>
<dbReference type="GO" id="GO:0005829">
    <property type="term" value="C:cytosol"/>
    <property type="evidence" value="ECO:0007669"/>
    <property type="project" value="TreeGrafter"/>
</dbReference>
<feature type="domain" description="HTH araC/xylS-type" evidence="4">
    <location>
        <begin position="166"/>
        <end position="263"/>
    </location>
</feature>
<organism evidence="5 6">
    <name type="scientific">Caldimonas thermodepolymerans</name>
    <dbReference type="NCBI Taxonomy" id="215580"/>
    <lineage>
        <taxon>Bacteria</taxon>
        <taxon>Pseudomonadati</taxon>
        <taxon>Pseudomonadota</taxon>
        <taxon>Betaproteobacteria</taxon>
        <taxon>Burkholderiales</taxon>
        <taxon>Sphaerotilaceae</taxon>
        <taxon>Caldimonas</taxon>
    </lineage>
</organism>
<dbReference type="SUPFAM" id="SSF51215">
    <property type="entry name" value="Regulatory protein AraC"/>
    <property type="match status" value="1"/>
</dbReference>
<dbReference type="AlphaFoldDB" id="A0AA46DCG7"/>
<keyword evidence="1" id="KW-0805">Transcription regulation</keyword>
<dbReference type="InterPro" id="IPR018060">
    <property type="entry name" value="HTH_AraC"/>
</dbReference>
<dbReference type="InterPro" id="IPR018062">
    <property type="entry name" value="HTH_AraC-typ_CS"/>
</dbReference>
<accession>A0AA46DCG7</accession>
<protein>
    <submittedName>
        <fullName evidence="5">AraC-like DNA-binding protein</fullName>
    </submittedName>
</protein>
<evidence type="ECO:0000256" key="1">
    <source>
        <dbReference type="ARBA" id="ARBA00023015"/>
    </source>
</evidence>
<dbReference type="InterPro" id="IPR020449">
    <property type="entry name" value="Tscrpt_reg_AraC-type_HTH"/>
</dbReference>
<dbReference type="GO" id="GO:0000976">
    <property type="term" value="F:transcription cis-regulatory region binding"/>
    <property type="evidence" value="ECO:0007669"/>
    <property type="project" value="TreeGrafter"/>
</dbReference>
<dbReference type="PANTHER" id="PTHR47894">
    <property type="entry name" value="HTH-TYPE TRANSCRIPTIONAL REGULATOR GADX"/>
    <property type="match status" value="1"/>
</dbReference>
<dbReference type="RefSeq" id="WP_232529421.1">
    <property type="nucleotide sequence ID" value="NZ_CALFFA010000041.1"/>
</dbReference>
<dbReference type="SUPFAM" id="SSF46689">
    <property type="entry name" value="Homeodomain-like"/>
    <property type="match status" value="1"/>
</dbReference>
<sequence length="282" mass="30862">MNDRTGFTPGAAARVSTSVHHRVATVTMRDHLIGWVQAGTKVLGDPDAEHRYGPGDVFLAAQGTQWDVVNAPGPQGRYVAQLLFVPNDLLRWFLERHPLPPGVALVQGQRGLRIDAELAEAIERAARSLGDAGTSRALQLHRSCEVLLLLSERGWCFALADEGWDDRVRRLVGHRLHARWTLHEVAAAFHTSPSTLRRRLAERGVTLGELLREARMEAALGLLQTTELGVGEIALRCGYESHSRFTAAFRQRYGFPPSYLRPAAASTVRAMGSGAQDLAPAG</sequence>
<dbReference type="PRINTS" id="PR00032">
    <property type="entry name" value="HTHARAC"/>
</dbReference>
<dbReference type="InterPro" id="IPR037923">
    <property type="entry name" value="HTH-like"/>
</dbReference>
<dbReference type="Proteomes" id="UP000294772">
    <property type="component" value="Unassembled WGS sequence"/>
</dbReference>
<dbReference type="PANTHER" id="PTHR47894:SF4">
    <property type="entry name" value="HTH-TYPE TRANSCRIPTIONAL REGULATOR GADX"/>
    <property type="match status" value="1"/>
</dbReference>
<comment type="caution">
    <text evidence="5">The sequence shown here is derived from an EMBL/GenBank/DDBJ whole genome shotgun (WGS) entry which is preliminary data.</text>
</comment>
<evidence type="ECO:0000313" key="6">
    <source>
        <dbReference type="Proteomes" id="UP000294772"/>
    </source>
</evidence>
<evidence type="ECO:0000313" key="5">
    <source>
        <dbReference type="EMBL" id="TCP05053.1"/>
    </source>
</evidence>
<dbReference type="Gene3D" id="1.10.10.60">
    <property type="entry name" value="Homeodomain-like"/>
    <property type="match status" value="1"/>
</dbReference>
<proteinExistence type="predicted"/>
<dbReference type="InterPro" id="IPR009057">
    <property type="entry name" value="Homeodomain-like_sf"/>
</dbReference>
<keyword evidence="3" id="KW-0804">Transcription</keyword>
<evidence type="ECO:0000256" key="2">
    <source>
        <dbReference type="ARBA" id="ARBA00023125"/>
    </source>
</evidence>